<proteinExistence type="predicted"/>
<dbReference type="AlphaFoldDB" id="A0A7E4ZUB7"/>
<feature type="region of interest" description="Disordered" evidence="1">
    <location>
        <begin position="1"/>
        <end position="28"/>
    </location>
</feature>
<organism evidence="2 3">
    <name type="scientific">Panagrellus redivivus</name>
    <name type="common">Microworm</name>
    <dbReference type="NCBI Taxonomy" id="6233"/>
    <lineage>
        <taxon>Eukaryota</taxon>
        <taxon>Metazoa</taxon>
        <taxon>Ecdysozoa</taxon>
        <taxon>Nematoda</taxon>
        <taxon>Chromadorea</taxon>
        <taxon>Rhabditida</taxon>
        <taxon>Tylenchina</taxon>
        <taxon>Panagrolaimomorpha</taxon>
        <taxon>Panagrolaimoidea</taxon>
        <taxon>Panagrolaimidae</taxon>
        <taxon>Panagrellus</taxon>
    </lineage>
</organism>
<dbReference type="WBParaSite" id="Pan_g17977.t1">
    <property type="protein sequence ID" value="Pan_g17977.t1"/>
    <property type="gene ID" value="Pan_g17977"/>
</dbReference>
<dbReference type="Proteomes" id="UP000492821">
    <property type="component" value="Unassembled WGS sequence"/>
</dbReference>
<protein>
    <submittedName>
        <fullName evidence="3">FTH domain-containing protein</fullName>
    </submittedName>
</protein>
<reference evidence="2" key="1">
    <citation type="journal article" date="2013" name="Genetics">
        <title>The draft genome and transcriptome of Panagrellus redivivus are shaped by the harsh demands of a free-living lifestyle.</title>
        <authorList>
            <person name="Srinivasan J."/>
            <person name="Dillman A.R."/>
            <person name="Macchietto M.G."/>
            <person name="Heikkinen L."/>
            <person name="Lakso M."/>
            <person name="Fracchia K.M."/>
            <person name="Antoshechkin I."/>
            <person name="Mortazavi A."/>
            <person name="Wong G."/>
            <person name="Sternberg P.W."/>
        </authorList>
    </citation>
    <scope>NUCLEOTIDE SEQUENCE [LARGE SCALE GENOMIC DNA]</scope>
    <source>
        <strain evidence="2">MT8872</strain>
    </source>
</reference>
<accession>A0A7E4ZUB7</accession>
<sequence>MAEMPLPDAPANNEDVSPDAPANADANQPFNNHVIVRNLFKVGDGPRDLLALAQINSVTRDEVFHMLRKLQEVRFISIERETEMELQFSHFTATGMGSINANLTLFAKHAINLRSLDFSECLHPVGLTSLQGLKNLTKLTINSIDIPFSYIHDNVATYRRLITNNLTTLKELNNPPYDFLDYVDRSREESYFLDVLEVDISILKPGCHFAINDRYVFEVNQLFTDALKKISAKKLILLGHNRFNMFLDFHTDFIKSAAVRDLVLLTGSHTMLIEDFQYIQKWTERDVTFPNVERLELHFLRPAFVGANSEYEYKNFITQVSTIFPNLQLFELRILNKVPRNCVSIFDSSVRNYWNSNDLFDHHIFVTYPKSEAPSDTTLDMYLGTTILKFKFTVELTYTCI</sequence>
<evidence type="ECO:0000313" key="3">
    <source>
        <dbReference type="WBParaSite" id="Pan_g17977.t1"/>
    </source>
</evidence>
<evidence type="ECO:0000256" key="1">
    <source>
        <dbReference type="SAM" id="MobiDB-lite"/>
    </source>
</evidence>
<feature type="compositionally biased region" description="Low complexity" evidence="1">
    <location>
        <begin position="18"/>
        <end position="27"/>
    </location>
</feature>
<name>A0A7E4ZUB7_PANRE</name>
<reference evidence="3" key="2">
    <citation type="submission" date="2020-10" db="UniProtKB">
        <authorList>
            <consortium name="WormBaseParasite"/>
        </authorList>
    </citation>
    <scope>IDENTIFICATION</scope>
</reference>
<keyword evidence="2" id="KW-1185">Reference proteome</keyword>
<evidence type="ECO:0000313" key="2">
    <source>
        <dbReference type="Proteomes" id="UP000492821"/>
    </source>
</evidence>